<proteinExistence type="predicted"/>
<feature type="compositionally biased region" description="Basic and acidic residues" evidence="1">
    <location>
        <begin position="278"/>
        <end position="289"/>
    </location>
</feature>
<protein>
    <submittedName>
        <fullName evidence="2">Uncharacterized protein</fullName>
    </submittedName>
</protein>
<reference evidence="2 3" key="1">
    <citation type="submission" date="2013-09" db="EMBL/GenBank/DDBJ databases">
        <title>High correlation between genotypes and phenotypes of environmental bacteria Comamonas testosteroni strains.</title>
        <authorList>
            <person name="Liu L."/>
            <person name="Zhu W."/>
            <person name="Xia X."/>
            <person name="Xu B."/>
            <person name="Luo M."/>
            <person name="Wang G."/>
        </authorList>
    </citation>
    <scope>NUCLEOTIDE SEQUENCE [LARGE SCALE GENOMIC DNA]</scope>
    <source>
        <strain evidence="2 3">DF2</strain>
    </source>
</reference>
<dbReference type="RefSeq" id="WP_034393566.1">
    <property type="nucleotide sequence ID" value="NZ_AWTM01000120.1"/>
</dbReference>
<dbReference type="EMBL" id="AWTP01000165">
    <property type="protein sequence ID" value="KGH03577.1"/>
    <property type="molecule type" value="Genomic_DNA"/>
</dbReference>
<sequence>MKSSVYLMNKENYSIFTKFVLCNRKFIDMWSSPSHEEWIIFYKDLIGLKYIEGLLLNKKFGSVLIELEEGYQTWRPTSFLAPVDDINGAYEEKKFERRARFVVWFAWILGPVSNGLVVHLHQDQIDRLSAVVTSLKEFNIKGGYLLKDRSFREAVASDKRLDILDKFHKKTEGVLAALEPLSLLSESYFIQRRRKNFEDGQANDIEFTEESRELIGRSADACFRIYGACNVSILKKLQSFDWLLKLKPRDSANIMKRALDKKIREYVYSQGFMEAEHPGWRDAPDRSLPDDLPVDRNPSPPWMTA</sequence>
<evidence type="ECO:0000313" key="3">
    <source>
        <dbReference type="Proteomes" id="UP000029549"/>
    </source>
</evidence>
<keyword evidence="3" id="KW-1185">Reference proteome</keyword>
<organism evidence="2 3">
    <name type="scientific">Comamonas thiooxydans</name>
    <dbReference type="NCBI Taxonomy" id="363952"/>
    <lineage>
        <taxon>Bacteria</taxon>
        <taxon>Pseudomonadati</taxon>
        <taxon>Pseudomonadota</taxon>
        <taxon>Betaproteobacteria</taxon>
        <taxon>Burkholderiales</taxon>
        <taxon>Comamonadaceae</taxon>
        <taxon>Comamonas</taxon>
    </lineage>
</organism>
<dbReference type="AlphaFoldDB" id="A0A0E3BN61"/>
<dbReference type="Proteomes" id="UP000029549">
    <property type="component" value="Unassembled WGS sequence"/>
</dbReference>
<gene>
    <name evidence="2" type="ORF">P608_25045</name>
</gene>
<evidence type="ECO:0000256" key="1">
    <source>
        <dbReference type="SAM" id="MobiDB-lite"/>
    </source>
</evidence>
<evidence type="ECO:0000313" key="2">
    <source>
        <dbReference type="EMBL" id="KGH03577.1"/>
    </source>
</evidence>
<accession>A0A0E3BN61</accession>
<comment type="caution">
    <text evidence="2">The sequence shown here is derived from an EMBL/GenBank/DDBJ whole genome shotgun (WGS) entry which is preliminary data.</text>
</comment>
<name>A0A0E3BN61_9BURK</name>
<feature type="region of interest" description="Disordered" evidence="1">
    <location>
        <begin position="278"/>
        <end position="305"/>
    </location>
</feature>